<evidence type="ECO:0000259" key="2">
    <source>
        <dbReference type="Pfam" id="PF00501"/>
    </source>
</evidence>
<keyword evidence="5" id="KW-1185">Reference proteome</keyword>
<keyword evidence="1 4" id="KW-0436">Ligase</keyword>
<reference evidence="4 5" key="1">
    <citation type="submission" date="2017-12" db="EMBL/GenBank/DDBJ databases">
        <title>Genomes of bacteria within cyanobacterial aggregates.</title>
        <authorList>
            <person name="Cai H."/>
        </authorList>
    </citation>
    <scope>NUCLEOTIDE SEQUENCE [LARGE SCALE GENOMIC DNA]</scope>
    <source>
        <strain evidence="4 5">TH16</strain>
        <plasmid evidence="4 5">unnamed1</plasmid>
    </source>
</reference>
<dbReference type="KEGG" id="ncb:C0V82_23680"/>
<protein>
    <submittedName>
        <fullName evidence="4">4-coumarate--CoA ligase</fullName>
    </submittedName>
</protein>
<dbReference type="InterPro" id="IPR000873">
    <property type="entry name" value="AMP-dep_synth/lig_dom"/>
</dbReference>
<evidence type="ECO:0000313" key="5">
    <source>
        <dbReference type="Proteomes" id="UP000234752"/>
    </source>
</evidence>
<evidence type="ECO:0000259" key="3">
    <source>
        <dbReference type="Pfam" id="PF13193"/>
    </source>
</evidence>
<organism evidence="4 5">
    <name type="scientific">Niveispirillum cyanobacteriorum</name>
    <dbReference type="NCBI Taxonomy" id="1612173"/>
    <lineage>
        <taxon>Bacteria</taxon>
        <taxon>Pseudomonadati</taxon>
        <taxon>Pseudomonadota</taxon>
        <taxon>Alphaproteobacteria</taxon>
        <taxon>Rhodospirillales</taxon>
        <taxon>Azospirillaceae</taxon>
        <taxon>Niveispirillum</taxon>
    </lineage>
</organism>
<evidence type="ECO:0000313" key="4">
    <source>
        <dbReference type="EMBL" id="AUN33369.1"/>
    </source>
</evidence>
<dbReference type="InterPro" id="IPR025110">
    <property type="entry name" value="AMP-bd_C"/>
</dbReference>
<dbReference type="Pfam" id="PF13193">
    <property type="entry name" value="AMP-binding_C"/>
    <property type="match status" value="1"/>
</dbReference>
<name>A0A2K9NJW0_9PROT</name>
<proteinExistence type="predicted"/>
<dbReference type="GO" id="GO:0044550">
    <property type="term" value="P:secondary metabolite biosynthetic process"/>
    <property type="evidence" value="ECO:0007669"/>
    <property type="project" value="TreeGrafter"/>
</dbReference>
<accession>A0A2K9NJW0</accession>
<dbReference type="InterPro" id="IPR042099">
    <property type="entry name" value="ANL_N_sf"/>
</dbReference>
<feature type="domain" description="AMP-dependent synthetase/ligase" evidence="2">
    <location>
        <begin position="117"/>
        <end position="261"/>
    </location>
</feature>
<dbReference type="GO" id="GO:0016878">
    <property type="term" value="F:acid-thiol ligase activity"/>
    <property type="evidence" value="ECO:0007669"/>
    <property type="project" value="TreeGrafter"/>
</dbReference>
<keyword evidence="4" id="KW-0614">Plasmid</keyword>
<dbReference type="OrthoDB" id="9787658at2"/>
<evidence type="ECO:0000256" key="1">
    <source>
        <dbReference type="ARBA" id="ARBA00022598"/>
    </source>
</evidence>
<dbReference type="Gene3D" id="3.40.50.12780">
    <property type="entry name" value="N-terminal domain of ligase-like"/>
    <property type="match status" value="1"/>
</dbReference>
<gene>
    <name evidence="4" type="ORF">C0V82_23680</name>
</gene>
<sequence length="406" mass="44223">MTSTLAVPRTDAETAPWWQAGDSLQRFIADKVAGDLVRLRPGERLPPPAGWQQDMEIGPGGLGMDSLELVTVATGLTEALHLHRSGIEDYLLMHRRLGDWTQIAARGLSVFDAELTFHTSGSTGTPKPCRHALSGLEAEIRAQARHLGPVRRVIGMVPCHHIYGFLFTILLPRFLDISFVDARGRMPGRVAAEMEAGDLLVAVPEQWALIARTGPADLTGRAGLCSTGPLAPDLFAELIGRGLSLTEIYGSSETAGIGWRCRPDEPFTLLEGLSISADGSRLDRDWQGQGQDLLDRVELSGEGQFRLRGRRDSAVQVGGVNVFPEQVAACLRQHPDVTEAVVRSMTISDGLRLKAFIVPVSTKDIECLQARLTDWATMNLQPEERPKSWTFGPALPTSALGKLSDW</sequence>
<dbReference type="SUPFAM" id="SSF56801">
    <property type="entry name" value="Acetyl-CoA synthetase-like"/>
    <property type="match status" value="1"/>
</dbReference>
<dbReference type="RefSeq" id="WP_102114882.1">
    <property type="nucleotide sequence ID" value="NZ_BMGN01000001.1"/>
</dbReference>
<geneLocation type="plasmid" evidence="4 5">
    <name>unnamed1</name>
</geneLocation>
<dbReference type="InterPro" id="IPR045851">
    <property type="entry name" value="AMP-bd_C_sf"/>
</dbReference>
<dbReference type="EMBL" id="CP025613">
    <property type="protein sequence ID" value="AUN33369.1"/>
    <property type="molecule type" value="Genomic_DNA"/>
</dbReference>
<dbReference type="Proteomes" id="UP000234752">
    <property type="component" value="Plasmid unnamed1"/>
</dbReference>
<dbReference type="PANTHER" id="PTHR43352">
    <property type="entry name" value="ACETYL-COA SYNTHETASE"/>
    <property type="match status" value="1"/>
</dbReference>
<dbReference type="Pfam" id="PF00501">
    <property type="entry name" value="AMP-binding"/>
    <property type="match status" value="1"/>
</dbReference>
<dbReference type="PANTHER" id="PTHR43352:SF1">
    <property type="entry name" value="ANTHRANILATE--COA LIGASE"/>
    <property type="match status" value="1"/>
</dbReference>
<feature type="domain" description="AMP-binding enzyme C-terminal" evidence="3">
    <location>
        <begin position="328"/>
        <end position="402"/>
    </location>
</feature>
<dbReference type="Gene3D" id="3.30.300.30">
    <property type="match status" value="1"/>
</dbReference>
<dbReference type="AlphaFoldDB" id="A0A2K9NJW0"/>